<dbReference type="Proteomes" id="UP000268233">
    <property type="component" value="Unassembled WGS sequence"/>
</dbReference>
<protein>
    <submittedName>
        <fullName evidence="1">Putative nucleotidyltransferase-like protein</fullName>
    </submittedName>
</protein>
<comment type="caution">
    <text evidence="1">The sequence shown here is derived from an EMBL/GenBank/DDBJ whole genome shotgun (WGS) entry which is preliminary data.</text>
</comment>
<keyword evidence="1" id="KW-0808">Transferase</keyword>
<dbReference type="SUPFAM" id="SSF81301">
    <property type="entry name" value="Nucleotidyltransferase"/>
    <property type="match status" value="1"/>
</dbReference>
<dbReference type="AlphaFoldDB" id="A0A495R665"/>
<dbReference type="InterPro" id="IPR039498">
    <property type="entry name" value="NTP_transf_5"/>
</dbReference>
<name>A0A495R665_9EURY</name>
<dbReference type="Gene3D" id="3.30.460.40">
    <property type="match status" value="1"/>
</dbReference>
<accession>A0A495R665</accession>
<organism evidence="1 2">
    <name type="scientific">Haloarcula quadrata</name>
    <dbReference type="NCBI Taxonomy" id="182779"/>
    <lineage>
        <taxon>Archaea</taxon>
        <taxon>Methanobacteriati</taxon>
        <taxon>Methanobacteriota</taxon>
        <taxon>Stenosarchaea group</taxon>
        <taxon>Halobacteria</taxon>
        <taxon>Halobacteriales</taxon>
        <taxon>Haloarculaceae</taxon>
        <taxon>Haloarcula</taxon>
    </lineage>
</organism>
<dbReference type="Pfam" id="PF14907">
    <property type="entry name" value="NTP_transf_5"/>
    <property type="match status" value="1"/>
</dbReference>
<sequence>MLTEAEPELQVVVDCARTAIVTDAAPDPPPIDDAPDWDRVVALARYHGVVQLLYEGLEAMARESGDEFTVPAAVLTRLSSIVQGKRMRNLAFTTELQEILERFETRGVRAVPFKGPALSVAAYDDATVREYNDLDLLVHPEDIPAAADILEERGYEWRGGTPRLDDAALLGGPVTKAIVHEYEMRGPEFDVELRWRVGDAERPFSTSFGELWDRRDTVSVGGQPLPALAQPDRLLVLAFHGTKHRWYLLKWLCDFVAALEAAETDWPHVLVRARETGVERNLLLGAALARAVFGYALPAPLLDRLRSDGRVSELAEAVVESLAAGTPQAPTQFEAARFYLAASDSMTALVPLLLLHSSLHPTYSEYQFCPLPGPMHPLYYVIWPLRLLLETPQWRRQLSEERRDEAT</sequence>
<evidence type="ECO:0000313" key="1">
    <source>
        <dbReference type="EMBL" id="RKS82368.1"/>
    </source>
</evidence>
<reference evidence="1 2" key="1">
    <citation type="submission" date="2018-10" db="EMBL/GenBank/DDBJ databases">
        <title>Genomic Encyclopedia of Archaeal and Bacterial Type Strains, Phase II (KMG-II): from individual species to whole genera.</title>
        <authorList>
            <person name="Goeker M."/>
        </authorList>
    </citation>
    <scope>NUCLEOTIDE SEQUENCE [LARGE SCALE GENOMIC DNA]</scope>
    <source>
        <strain evidence="1 2">DSM 11927</strain>
    </source>
</reference>
<evidence type="ECO:0000313" key="2">
    <source>
        <dbReference type="Proteomes" id="UP000268233"/>
    </source>
</evidence>
<proteinExistence type="predicted"/>
<dbReference type="EMBL" id="RBWW01000001">
    <property type="protein sequence ID" value="RKS82368.1"/>
    <property type="molecule type" value="Genomic_DNA"/>
</dbReference>
<keyword evidence="2" id="KW-1185">Reference proteome</keyword>
<dbReference type="InterPro" id="IPR043519">
    <property type="entry name" value="NT_sf"/>
</dbReference>
<dbReference type="RefSeq" id="WP_121302964.1">
    <property type="nucleotide sequence ID" value="NZ_RBWW01000001.1"/>
</dbReference>
<dbReference type="GO" id="GO:0016740">
    <property type="term" value="F:transferase activity"/>
    <property type="evidence" value="ECO:0007669"/>
    <property type="project" value="UniProtKB-KW"/>
</dbReference>
<gene>
    <name evidence="1" type="ORF">BDK61_1672</name>
</gene>